<evidence type="ECO:0000256" key="1">
    <source>
        <dbReference type="SAM" id="MobiDB-lite"/>
    </source>
</evidence>
<name>E4YXB2_OIKDI</name>
<dbReference type="Proteomes" id="UP000011014">
    <property type="component" value="Unassembled WGS sequence"/>
</dbReference>
<proteinExistence type="predicted"/>
<reference evidence="2" key="1">
    <citation type="journal article" date="2010" name="Science">
        <title>Plasticity of animal genome architecture unmasked by rapid evolution of a pelagic tunicate.</title>
        <authorList>
            <person name="Denoeud F."/>
            <person name="Henriet S."/>
            <person name="Mungpakdee S."/>
            <person name="Aury J.M."/>
            <person name="Da Silva C."/>
            <person name="Brinkmann H."/>
            <person name="Mikhaleva J."/>
            <person name="Olsen L.C."/>
            <person name="Jubin C."/>
            <person name="Canestro C."/>
            <person name="Bouquet J.M."/>
            <person name="Danks G."/>
            <person name="Poulain J."/>
            <person name="Campsteijn C."/>
            <person name="Adamski M."/>
            <person name="Cross I."/>
            <person name="Yadetie F."/>
            <person name="Muffato M."/>
            <person name="Louis A."/>
            <person name="Butcher S."/>
            <person name="Tsagkogeorga G."/>
            <person name="Konrad A."/>
            <person name="Singh S."/>
            <person name="Jensen M.F."/>
            <person name="Cong E.H."/>
            <person name="Eikeseth-Otteraa H."/>
            <person name="Noel B."/>
            <person name="Anthouard V."/>
            <person name="Porcel B.M."/>
            <person name="Kachouri-Lafond R."/>
            <person name="Nishino A."/>
            <person name="Ugolini M."/>
            <person name="Chourrout P."/>
            <person name="Nishida H."/>
            <person name="Aasland R."/>
            <person name="Huzurbazar S."/>
            <person name="Westhof E."/>
            <person name="Delsuc F."/>
            <person name="Lehrach H."/>
            <person name="Reinhardt R."/>
            <person name="Weissenbach J."/>
            <person name="Roy S.W."/>
            <person name="Artiguenave F."/>
            <person name="Postlethwait J.H."/>
            <person name="Manak J.R."/>
            <person name="Thompson E.M."/>
            <person name="Jaillon O."/>
            <person name="Du Pasquier L."/>
            <person name="Boudinot P."/>
            <person name="Liberles D.A."/>
            <person name="Volff J.N."/>
            <person name="Philippe H."/>
            <person name="Lenhard B."/>
            <person name="Roest Crollius H."/>
            <person name="Wincker P."/>
            <person name="Chourrout D."/>
        </authorList>
    </citation>
    <scope>NUCLEOTIDE SEQUENCE [LARGE SCALE GENOMIC DNA]</scope>
</reference>
<feature type="compositionally biased region" description="Polar residues" evidence="1">
    <location>
        <begin position="79"/>
        <end position="91"/>
    </location>
</feature>
<sequence length="91" mass="9784">MISQYQHVNKETERLGNNVVALQPNGSLTTFMVKDGRAFPTSRKPGWVNGFRVVSNGRHGLQLRQNGPSARTVPAKSSPGGQTSNLGGHIS</sequence>
<evidence type="ECO:0000313" key="2">
    <source>
        <dbReference type="EMBL" id="CBY40095.1"/>
    </source>
</evidence>
<dbReference type="AlphaFoldDB" id="E4YXB2"/>
<dbReference type="EMBL" id="FN655774">
    <property type="protein sequence ID" value="CBY40095.1"/>
    <property type="molecule type" value="Genomic_DNA"/>
</dbReference>
<gene>
    <name evidence="2" type="ORF">GSOID_T00020704001</name>
</gene>
<accession>E4YXB2</accession>
<protein>
    <submittedName>
        <fullName evidence="2">Uncharacterized protein</fullName>
    </submittedName>
</protein>
<organism evidence="2">
    <name type="scientific">Oikopleura dioica</name>
    <name type="common">Tunicate</name>
    <dbReference type="NCBI Taxonomy" id="34765"/>
    <lineage>
        <taxon>Eukaryota</taxon>
        <taxon>Metazoa</taxon>
        <taxon>Chordata</taxon>
        <taxon>Tunicata</taxon>
        <taxon>Appendicularia</taxon>
        <taxon>Copelata</taxon>
        <taxon>Oikopleuridae</taxon>
        <taxon>Oikopleura</taxon>
    </lineage>
</organism>
<feature type="region of interest" description="Disordered" evidence="1">
    <location>
        <begin position="61"/>
        <end position="91"/>
    </location>
</feature>